<keyword evidence="2" id="KW-1185">Reference proteome</keyword>
<evidence type="ECO:0000313" key="2">
    <source>
        <dbReference type="Proteomes" id="UP000653156"/>
    </source>
</evidence>
<accession>A0A892ZG58</accession>
<protein>
    <submittedName>
        <fullName evidence="1">Uncharacterized protein</fullName>
    </submittedName>
</protein>
<gene>
    <name evidence="1" type="ORF">JQU52_00285</name>
</gene>
<dbReference type="Proteomes" id="UP000653156">
    <property type="component" value="Chromosome"/>
</dbReference>
<evidence type="ECO:0000313" key="1">
    <source>
        <dbReference type="EMBL" id="QRQ81922.1"/>
    </source>
</evidence>
<organism evidence="1 2">
    <name type="scientific">Paralysiella testudinis</name>
    <dbReference type="NCBI Taxonomy" id="2809020"/>
    <lineage>
        <taxon>Bacteria</taxon>
        <taxon>Pseudomonadati</taxon>
        <taxon>Pseudomonadota</taxon>
        <taxon>Betaproteobacteria</taxon>
        <taxon>Neisseriales</taxon>
        <taxon>Neisseriaceae</taxon>
        <taxon>Paralysiella</taxon>
    </lineage>
</organism>
<proteinExistence type="predicted"/>
<dbReference type="RefSeq" id="WP_230339221.1">
    <property type="nucleotide sequence ID" value="NZ_CP069798.1"/>
</dbReference>
<name>A0A892ZG58_9NEIS</name>
<dbReference type="AlphaFoldDB" id="A0A892ZG58"/>
<dbReference type="EMBL" id="CP069798">
    <property type="protein sequence ID" value="QRQ81922.1"/>
    <property type="molecule type" value="Genomic_DNA"/>
</dbReference>
<sequence length="73" mass="8526">MYKMTRKAMYDIFGDIVMHQAVTAAWHGDEYTHPKHGVCRAVFYGVWQNEIVCLLKPGSTQPVAFYLMQRPQY</sequence>
<reference evidence="1" key="1">
    <citation type="submission" date="2021-02" db="EMBL/GenBank/DDBJ databases">
        <title>Neisseriaceae sp. 26B isolated from the cloaca of a Common Toad-headed Turtle (Mesoclemmys nasuta).</title>
        <authorList>
            <person name="Spergser J."/>
            <person name="Busse H.-J."/>
        </authorList>
    </citation>
    <scope>NUCLEOTIDE SEQUENCE</scope>
    <source>
        <strain evidence="1">26B</strain>
    </source>
</reference>
<dbReference type="KEGG" id="ptes:JQU52_00285"/>